<feature type="compositionally biased region" description="Basic and acidic residues" evidence="1">
    <location>
        <begin position="89"/>
        <end position="104"/>
    </location>
</feature>
<feature type="region of interest" description="Disordered" evidence="1">
    <location>
        <begin position="1"/>
        <end position="33"/>
    </location>
</feature>
<evidence type="ECO:0000256" key="1">
    <source>
        <dbReference type="SAM" id="MobiDB-lite"/>
    </source>
</evidence>
<dbReference type="AlphaFoldDB" id="A0A235H882"/>
<feature type="compositionally biased region" description="Low complexity" evidence="1">
    <location>
        <begin position="12"/>
        <end position="33"/>
    </location>
</feature>
<protein>
    <submittedName>
        <fullName evidence="2">Uncharacterized protein</fullName>
    </submittedName>
</protein>
<reference evidence="2 3" key="1">
    <citation type="submission" date="2017-07" db="EMBL/GenBank/DDBJ databases">
        <title>Whole genome sequence of Azospirillum brasilense 2A1, a potential biofertilizer strain.</title>
        <authorList>
            <person name="Fontana C.A."/>
            <person name="Toffoli L.M."/>
            <person name="Salazar S.M."/>
            <person name="Puglisi E."/>
            <person name="Pedraza R."/>
            <person name="Bassi D."/>
            <person name="Cocconcelli P.S."/>
        </authorList>
    </citation>
    <scope>NUCLEOTIDE SEQUENCE [LARGE SCALE GENOMIC DNA]</scope>
    <source>
        <strain evidence="2 3">2A1</strain>
        <plasmid evidence="2">unnamed</plasmid>
    </source>
</reference>
<proteinExistence type="predicted"/>
<geneLocation type="plasmid" evidence="2">
    <name>unnamed</name>
</geneLocation>
<gene>
    <name evidence="2" type="ORF">CHT98_23050</name>
</gene>
<comment type="caution">
    <text evidence="2">The sequence shown here is derived from an EMBL/GenBank/DDBJ whole genome shotgun (WGS) entry which is preliminary data.</text>
</comment>
<evidence type="ECO:0000313" key="3">
    <source>
        <dbReference type="Proteomes" id="UP000215367"/>
    </source>
</evidence>
<accession>A0A235H882</accession>
<dbReference type="EMBL" id="NOWT01000026">
    <property type="protein sequence ID" value="OYD82070.1"/>
    <property type="molecule type" value="Genomic_DNA"/>
</dbReference>
<sequence>MGEPDAMTEPRLLPAVPSAGLSAPPAAPPAAASGMADSVTAFARRRGVTVDDETAVVTLLNALDPNPLVPHRMVLVAGSVLANVFRHDRLQGDRPLERDDDSDHPTLTADRFF</sequence>
<name>A0A235H882_AZOBR</name>
<organism evidence="2 3">
    <name type="scientific">Azospirillum brasilense</name>
    <dbReference type="NCBI Taxonomy" id="192"/>
    <lineage>
        <taxon>Bacteria</taxon>
        <taxon>Pseudomonadati</taxon>
        <taxon>Pseudomonadota</taxon>
        <taxon>Alphaproteobacteria</taxon>
        <taxon>Rhodospirillales</taxon>
        <taxon>Azospirillaceae</taxon>
        <taxon>Azospirillum</taxon>
    </lineage>
</organism>
<evidence type="ECO:0000313" key="2">
    <source>
        <dbReference type="EMBL" id="OYD82070.1"/>
    </source>
</evidence>
<feature type="region of interest" description="Disordered" evidence="1">
    <location>
        <begin position="89"/>
        <end position="113"/>
    </location>
</feature>
<keyword evidence="2" id="KW-0614">Plasmid</keyword>
<dbReference type="Proteomes" id="UP000215367">
    <property type="component" value="Unassembled WGS sequence"/>
</dbReference>